<feature type="transmembrane region" description="Helical" evidence="8">
    <location>
        <begin position="12"/>
        <end position="41"/>
    </location>
</feature>
<keyword evidence="5" id="KW-0029">Amino-acid transport</keyword>
<evidence type="ECO:0000256" key="8">
    <source>
        <dbReference type="RuleBase" id="RU363032"/>
    </source>
</evidence>
<dbReference type="EMBL" id="AXUN02000087">
    <property type="protein sequence ID" value="ETA81616.1"/>
    <property type="molecule type" value="Genomic_DNA"/>
</dbReference>
<dbReference type="PANTHER" id="PTHR30614">
    <property type="entry name" value="MEMBRANE COMPONENT OF AMINO ACID ABC TRANSPORTER"/>
    <property type="match status" value="1"/>
</dbReference>
<dbReference type="RefSeq" id="WP_023384555.1">
    <property type="nucleotide sequence ID" value="NZ_AXUN02000087.1"/>
</dbReference>
<feature type="transmembrane region" description="Helical" evidence="8">
    <location>
        <begin position="53"/>
        <end position="78"/>
    </location>
</feature>
<protein>
    <submittedName>
        <fullName evidence="10">Amino acid ABC transporter permease</fullName>
    </submittedName>
</protein>
<dbReference type="GO" id="GO:0022857">
    <property type="term" value="F:transmembrane transporter activity"/>
    <property type="evidence" value="ECO:0007669"/>
    <property type="project" value="InterPro"/>
</dbReference>
<dbReference type="InterPro" id="IPR010065">
    <property type="entry name" value="AA_ABC_transptr_permease_3TM"/>
</dbReference>
<organism evidence="10 11">
    <name type="scientific">Youngiibacter fragilis 232.1</name>
    <dbReference type="NCBI Taxonomy" id="994573"/>
    <lineage>
        <taxon>Bacteria</taxon>
        <taxon>Bacillati</taxon>
        <taxon>Bacillota</taxon>
        <taxon>Clostridia</taxon>
        <taxon>Eubacteriales</taxon>
        <taxon>Clostridiaceae</taxon>
        <taxon>Youngiibacter</taxon>
    </lineage>
</organism>
<reference evidence="10 11" key="1">
    <citation type="journal article" date="2014" name="Genome Announc.">
        <title>Genome Sequence of Youngiibacter fragilis, the Type Strain of the Genus Youngiibacter.</title>
        <authorList>
            <person name="Wawrik C.B."/>
            <person name="Callaghan A.V."/>
            <person name="Stamps B.W."/>
            <person name="Wawrik B."/>
        </authorList>
    </citation>
    <scope>NUCLEOTIDE SEQUENCE [LARGE SCALE GENOMIC DNA]</scope>
    <source>
        <strain evidence="10 11">232.1</strain>
    </source>
</reference>
<proteinExistence type="inferred from homology"/>
<dbReference type="AlphaFoldDB" id="V7I8M6"/>
<dbReference type="InterPro" id="IPR000515">
    <property type="entry name" value="MetI-like"/>
</dbReference>
<dbReference type="NCBIfam" id="TIGR01726">
    <property type="entry name" value="HEQRo_perm_3TM"/>
    <property type="match status" value="1"/>
</dbReference>
<dbReference type="eggNOG" id="COG0765">
    <property type="taxonomic scope" value="Bacteria"/>
</dbReference>
<accession>V7I8M6</accession>
<dbReference type="Gene3D" id="1.10.3720.10">
    <property type="entry name" value="MetI-like"/>
    <property type="match status" value="1"/>
</dbReference>
<evidence type="ECO:0000313" key="10">
    <source>
        <dbReference type="EMBL" id="ETA81616.1"/>
    </source>
</evidence>
<evidence type="ECO:0000256" key="3">
    <source>
        <dbReference type="ARBA" id="ARBA00022475"/>
    </source>
</evidence>
<evidence type="ECO:0000256" key="6">
    <source>
        <dbReference type="ARBA" id="ARBA00022989"/>
    </source>
</evidence>
<keyword evidence="2 8" id="KW-0813">Transport</keyword>
<dbReference type="PANTHER" id="PTHR30614:SF0">
    <property type="entry name" value="L-CYSTINE TRANSPORT SYSTEM PERMEASE PROTEIN TCYL"/>
    <property type="match status" value="1"/>
</dbReference>
<evidence type="ECO:0000256" key="4">
    <source>
        <dbReference type="ARBA" id="ARBA00022692"/>
    </source>
</evidence>
<evidence type="ECO:0000256" key="1">
    <source>
        <dbReference type="ARBA" id="ARBA00004651"/>
    </source>
</evidence>
<keyword evidence="6 8" id="KW-1133">Transmembrane helix</keyword>
<keyword evidence="4 8" id="KW-0812">Transmembrane</keyword>
<dbReference type="CDD" id="cd06261">
    <property type="entry name" value="TM_PBP2"/>
    <property type="match status" value="1"/>
</dbReference>
<dbReference type="SUPFAM" id="SSF161098">
    <property type="entry name" value="MetI-like"/>
    <property type="match status" value="1"/>
</dbReference>
<dbReference type="GO" id="GO:0006865">
    <property type="term" value="P:amino acid transport"/>
    <property type="evidence" value="ECO:0007669"/>
    <property type="project" value="UniProtKB-KW"/>
</dbReference>
<dbReference type="STRING" id="994573.T472_0205450"/>
<comment type="subcellular location">
    <subcellularLocation>
        <location evidence="1 8">Cell membrane</location>
        <topology evidence="1 8">Multi-pass membrane protein</topology>
    </subcellularLocation>
</comment>
<feature type="domain" description="ABC transmembrane type-1" evidence="9">
    <location>
        <begin position="19"/>
        <end position="217"/>
    </location>
</feature>
<dbReference type="PATRIC" id="fig|994573.3.peg.1015"/>
<dbReference type="Proteomes" id="UP000017747">
    <property type="component" value="Unassembled WGS sequence"/>
</dbReference>
<evidence type="ECO:0000259" key="9">
    <source>
        <dbReference type="PROSITE" id="PS50928"/>
    </source>
</evidence>
<keyword evidence="7 8" id="KW-0472">Membrane</keyword>
<name>V7I8M6_9CLOT</name>
<dbReference type="GO" id="GO:0043190">
    <property type="term" value="C:ATP-binding cassette (ABC) transporter complex"/>
    <property type="evidence" value="ECO:0007669"/>
    <property type="project" value="InterPro"/>
</dbReference>
<evidence type="ECO:0000256" key="7">
    <source>
        <dbReference type="ARBA" id="ARBA00023136"/>
    </source>
</evidence>
<feature type="transmembrane region" description="Helical" evidence="8">
    <location>
        <begin position="201"/>
        <end position="220"/>
    </location>
</feature>
<dbReference type="InterPro" id="IPR035906">
    <property type="entry name" value="MetI-like_sf"/>
</dbReference>
<evidence type="ECO:0000256" key="5">
    <source>
        <dbReference type="ARBA" id="ARBA00022970"/>
    </source>
</evidence>
<evidence type="ECO:0000256" key="2">
    <source>
        <dbReference type="ARBA" id="ARBA00022448"/>
    </source>
</evidence>
<dbReference type="PROSITE" id="PS50928">
    <property type="entry name" value="ABC_TM1"/>
    <property type="match status" value="1"/>
</dbReference>
<sequence length="239" mass="26224">MTLDLEFMMRTFLLASAGIPVTLMITVVTLLLSFPAAFFMAISRIHRIKGLKVISSVYVSLIRGTPMVLQILLVYSLLPSLLNSLFKSAGLDIDIFGINPIVYAYAVFTFNTTASLSEVFRSALQTVDIGQMEAALSTGLSSFQSYRRIIIPQALVSAIPNICNVTINLIKGTSLAFIMTVKDITAIAKVEAAYGYNYIEAYIVVFLLYIIVCSAVQQLFKLIENSFNVNSHIPAKEVG</sequence>
<gene>
    <name evidence="10" type="ORF">T472_0205450</name>
</gene>
<keyword evidence="3" id="KW-1003">Cell membrane</keyword>
<comment type="similarity">
    <text evidence="8">Belongs to the binding-protein-dependent transport system permease family.</text>
</comment>
<dbReference type="Pfam" id="PF00528">
    <property type="entry name" value="BPD_transp_1"/>
    <property type="match status" value="1"/>
</dbReference>
<dbReference type="InterPro" id="IPR043429">
    <property type="entry name" value="ArtM/GltK/GlnP/TcyL/YhdX-like"/>
</dbReference>
<comment type="caution">
    <text evidence="10">The sequence shown here is derived from an EMBL/GenBank/DDBJ whole genome shotgun (WGS) entry which is preliminary data.</text>
</comment>
<evidence type="ECO:0000313" key="11">
    <source>
        <dbReference type="Proteomes" id="UP000017747"/>
    </source>
</evidence>
<keyword evidence="11" id="KW-1185">Reference proteome</keyword>